<dbReference type="Proteomes" id="UP000027822">
    <property type="component" value="Unassembled WGS sequence"/>
</dbReference>
<evidence type="ECO:0008006" key="4">
    <source>
        <dbReference type="Google" id="ProtNLM"/>
    </source>
</evidence>
<comment type="caution">
    <text evidence="2">The sequence shown here is derived from an EMBL/GenBank/DDBJ whole genome shotgun (WGS) entry which is preliminary data.</text>
</comment>
<evidence type="ECO:0000313" key="2">
    <source>
        <dbReference type="EMBL" id="KEK17380.1"/>
    </source>
</evidence>
<keyword evidence="3" id="KW-1185">Reference proteome</keyword>
<evidence type="ECO:0000313" key="3">
    <source>
        <dbReference type="Proteomes" id="UP000027822"/>
    </source>
</evidence>
<accession>A0A073JSU8</accession>
<dbReference type="PROSITE" id="PS51257">
    <property type="entry name" value="PROKAR_LIPOPROTEIN"/>
    <property type="match status" value="1"/>
</dbReference>
<feature type="region of interest" description="Disordered" evidence="1">
    <location>
        <begin position="18"/>
        <end position="92"/>
    </location>
</feature>
<feature type="compositionally biased region" description="Low complexity" evidence="1">
    <location>
        <begin position="53"/>
        <end position="68"/>
    </location>
</feature>
<dbReference type="RefSeq" id="WP_034643548.1">
    <property type="nucleotide sequence ID" value="NZ_CBCSJC010000035.1"/>
</dbReference>
<organism evidence="2 3">
    <name type="scientific">Bacillus manliponensis</name>
    <dbReference type="NCBI Taxonomy" id="574376"/>
    <lineage>
        <taxon>Bacteria</taxon>
        <taxon>Bacillati</taxon>
        <taxon>Bacillota</taxon>
        <taxon>Bacilli</taxon>
        <taxon>Bacillales</taxon>
        <taxon>Bacillaceae</taxon>
        <taxon>Bacillus</taxon>
        <taxon>Bacillus cereus group</taxon>
    </lineage>
</organism>
<reference evidence="2 3" key="1">
    <citation type="submission" date="2014-06" db="EMBL/GenBank/DDBJ databases">
        <title>Draft genome sequence of Bacillus manliponensis JCM 15802 (MCCC 1A00708).</title>
        <authorList>
            <person name="Lai Q."/>
            <person name="Liu Y."/>
            <person name="Shao Z."/>
        </authorList>
    </citation>
    <scope>NUCLEOTIDE SEQUENCE [LARGE SCALE GENOMIC DNA]</scope>
    <source>
        <strain evidence="2 3">JCM 15802</strain>
    </source>
</reference>
<protein>
    <recommendedName>
        <fullName evidence="4">Lipoprotein</fullName>
    </recommendedName>
</protein>
<feature type="compositionally biased region" description="Low complexity" evidence="1">
    <location>
        <begin position="75"/>
        <end position="87"/>
    </location>
</feature>
<dbReference type="EMBL" id="JOTN01000031">
    <property type="protein sequence ID" value="KEK17380.1"/>
    <property type="molecule type" value="Genomic_DNA"/>
</dbReference>
<proteinExistence type="predicted"/>
<dbReference type="AlphaFoldDB" id="A0A073JSU8"/>
<sequence>MNKKILATLACGTLLTIAGCGSEEKTVKDEPKQAELTKKEEDTTQESSKEENAATSEQSTEEAAPTQEPTDEETTTTPTESTNEETSQLNQNEYTDIYKQIEQKYHELNTEFESQRQNYDSTTFGQFSFKFTSEVRELKDKIPSGNMQDASFNLSVAAGSLYSLHMGYEDILSGENLTEANKLVTAMKKDIEDNLKIANERLTQ</sequence>
<feature type="compositionally biased region" description="Basic and acidic residues" evidence="1">
    <location>
        <begin position="22"/>
        <end position="52"/>
    </location>
</feature>
<gene>
    <name evidence="2" type="ORF">BAMA_15620</name>
</gene>
<name>A0A073JSU8_9BACI</name>
<evidence type="ECO:0000256" key="1">
    <source>
        <dbReference type="SAM" id="MobiDB-lite"/>
    </source>
</evidence>